<dbReference type="RefSeq" id="WP_066888256.1">
    <property type="nucleotide sequence ID" value="NZ_JYIJ01000018.1"/>
</dbReference>
<proteinExistence type="predicted"/>
<evidence type="ECO:0000313" key="6">
    <source>
        <dbReference type="Proteomes" id="UP000070598"/>
    </source>
</evidence>
<sequence length="183" mass="19466">MDANSPADLARLQQITRWGPRGLVLPRFGALVFLAVVQLIAQLMMAAVLAALIVLIIDDVRTGLLVALDGLSASFVAAALLVTLLGPLAGTRDLGIDPRRLMGIGRLLVRIGFGGLLVTLPCGTLALLSVVLIHYPGSENPVLFLVPYVFFPPSVGLYVIGFGSRLMKYSQIPTSGWVPPVIR</sequence>
<keyword evidence="5" id="KW-1185">Reference proteome</keyword>
<dbReference type="AlphaFoldDB" id="A0A132NFQ1"/>
<protein>
    <submittedName>
        <fullName evidence="4">Uncharacterized protein</fullName>
    </submittedName>
</protein>
<feature type="transmembrane region" description="Helical" evidence="1">
    <location>
        <begin position="63"/>
        <end position="86"/>
    </location>
</feature>
<feature type="transmembrane region" description="Helical" evidence="1">
    <location>
        <begin position="107"/>
        <end position="135"/>
    </location>
</feature>
<dbReference type="PATRIC" id="fig|1469144.10.peg.2896"/>
<keyword evidence="1" id="KW-0812">Transmembrane</keyword>
<name>A0A132NFQ1_9ACTN</name>
<evidence type="ECO:0000313" key="2">
    <source>
        <dbReference type="EMBL" id="KWX00287.1"/>
    </source>
</evidence>
<keyword evidence="1" id="KW-1133">Transmembrane helix</keyword>
<keyword evidence="1" id="KW-0472">Membrane</keyword>
<dbReference type="EMBL" id="JYIK01000918">
    <property type="protein sequence ID" value="KWX08931.1"/>
    <property type="molecule type" value="Genomic_DNA"/>
</dbReference>
<dbReference type="STRING" id="1469144.LI90_2679"/>
<accession>A0A132NFQ1</accession>
<evidence type="ECO:0000256" key="1">
    <source>
        <dbReference type="SAM" id="Phobius"/>
    </source>
</evidence>
<feature type="transmembrane region" description="Helical" evidence="1">
    <location>
        <begin position="141"/>
        <end position="160"/>
    </location>
</feature>
<reference evidence="5" key="3">
    <citation type="submission" date="2015-04" db="EMBL/GenBank/DDBJ databases">
        <title>Physiological reanalysis, assessment of diazotrophy, and genome sequences of multiple isolates of Streptomyces thermoautotrophicus.</title>
        <authorList>
            <person name="MacKellar D.C."/>
            <person name="Lieber L."/>
            <person name="Norman J."/>
            <person name="Bolger A."/>
            <person name="Tobin C."/>
            <person name="Murray J.W."/>
            <person name="Chang R."/>
            <person name="Ford T."/>
            <person name="Nguyen P.Q."/>
            <person name="Woodward J."/>
            <person name="Permingeat H."/>
            <person name="Joshi N.S."/>
            <person name="Silver P.A."/>
            <person name="Usadel B."/>
            <person name="Rutherford A.W."/>
            <person name="Friesen M."/>
            <person name="Prell J."/>
        </authorList>
    </citation>
    <scope>NUCLEOTIDE SEQUENCE [LARGE SCALE GENOMIC DNA]</scope>
    <source>
        <strain evidence="5">H1</strain>
    </source>
</reference>
<evidence type="ECO:0000313" key="3">
    <source>
        <dbReference type="EMBL" id="KWX01647.1"/>
    </source>
</evidence>
<dbReference type="Proteomes" id="UP000070598">
    <property type="component" value="Unassembled WGS sequence"/>
</dbReference>
<reference evidence="4 7" key="1">
    <citation type="submission" date="2015-02" db="EMBL/GenBank/DDBJ databases">
        <title>Physiological reanalysis, assessment of diazotrophy, and genome sequences of multiple isolates of Streptomyces thermoautotrophicus.</title>
        <authorList>
            <person name="MacKellar D.C."/>
            <person name="Lieber L."/>
            <person name="Norman J."/>
            <person name="Bolger A."/>
            <person name="Tobin C."/>
            <person name="Murray J.W."/>
            <person name="Prell J."/>
        </authorList>
    </citation>
    <scope>NUCLEOTIDE SEQUENCE [LARGE SCALE GENOMIC DNA]</scope>
    <source>
        <strain evidence="4 7">UBT1</strain>
    </source>
</reference>
<dbReference type="Proteomes" id="UP000070188">
    <property type="component" value="Unassembled WGS sequence"/>
</dbReference>
<reference evidence="6" key="2">
    <citation type="submission" date="2015-02" db="EMBL/GenBank/DDBJ databases">
        <title>Physiological reanalysis, assessment of diazotrophy, and genome sequences of multiple isolates of Streptomyces thermoautotrophicus.</title>
        <authorList>
            <person name="MacKellar D.C."/>
            <person name="Lieber L."/>
            <person name="Norman J."/>
            <person name="Bolger A."/>
            <person name="Tobin C."/>
            <person name="Murray J.W."/>
            <person name="Friesen M."/>
            <person name="Prell J."/>
        </authorList>
    </citation>
    <scope>NUCLEOTIDE SEQUENCE [LARGE SCALE GENOMIC DNA]</scope>
    <source>
        <strain evidence="6">UBT1</strain>
    </source>
</reference>
<reference evidence="3" key="4">
    <citation type="submission" date="2015-04" db="EMBL/GenBank/DDBJ databases">
        <title>Physiological reanalysis, assessment of diazotrophy, and genome sequences of multiple isolates of Streptomyces thermoautotrophicus.</title>
        <authorList>
            <person name="MacKellar D.C."/>
            <person name="Lieber L."/>
            <person name="Norman J."/>
            <person name="Bolger A."/>
            <person name="Tobin C."/>
            <person name="Murray J.W."/>
            <person name="Woodward J."/>
            <person name="Friesen M."/>
            <person name="Prell J."/>
        </authorList>
    </citation>
    <scope>NUCLEOTIDE SEQUENCE [LARGE SCALE GENOMIC DNA]</scope>
    <source>
        <strain evidence="3">H1</strain>
    </source>
</reference>
<dbReference type="EMBL" id="LAXD01000001">
    <property type="protein sequence ID" value="KWX01647.1"/>
    <property type="molecule type" value="Genomic_DNA"/>
</dbReference>
<evidence type="ECO:0000313" key="7">
    <source>
        <dbReference type="Proteomes" id="UP000070659"/>
    </source>
</evidence>
<organism evidence="4 6">
    <name type="scientific">Carbonactinospora thermoautotrophica</name>
    <dbReference type="NCBI Taxonomy" id="1469144"/>
    <lineage>
        <taxon>Bacteria</taxon>
        <taxon>Bacillati</taxon>
        <taxon>Actinomycetota</taxon>
        <taxon>Actinomycetes</taxon>
        <taxon>Kitasatosporales</taxon>
        <taxon>Carbonactinosporaceae</taxon>
        <taxon>Carbonactinospora</taxon>
    </lineage>
</organism>
<dbReference type="Proteomes" id="UP000070659">
    <property type="component" value="Unassembled WGS sequence"/>
</dbReference>
<evidence type="ECO:0000313" key="4">
    <source>
        <dbReference type="EMBL" id="KWX08931.1"/>
    </source>
</evidence>
<feature type="transmembrane region" description="Helical" evidence="1">
    <location>
        <begin position="31"/>
        <end position="57"/>
    </location>
</feature>
<gene>
    <name evidence="3" type="ORF">LI90_2679</name>
    <name evidence="2" type="ORF">TH66_15710</name>
    <name evidence="4" type="ORF">TR74_12650</name>
</gene>
<dbReference type="EMBL" id="JYIJ01000018">
    <property type="protein sequence ID" value="KWX00287.1"/>
    <property type="molecule type" value="Genomic_DNA"/>
</dbReference>
<evidence type="ECO:0000313" key="5">
    <source>
        <dbReference type="Proteomes" id="UP000070188"/>
    </source>
</evidence>
<comment type="caution">
    <text evidence="4">The sequence shown here is derived from an EMBL/GenBank/DDBJ whole genome shotgun (WGS) entry which is preliminary data.</text>
</comment>